<evidence type="ECO:0000313" key="3">
    <source>
        <dbReference type="Proteomes" id="UP000000366"/>
    </source>
</evidence>
<keyword evidence="3" id="KW-1185">Reference proteome</keyword>
<feature type="domain" description="Chorismatase FkbO/Hyg5-like N-terminal" evidence="1">
    <location>
        <begin position="62"/>
        <end position="188"/>
    </location>
</feature>
<dbReference type="SUPFAM" id="SSF55298">
    <property type="entry name" value="YjgF-like"/>
    <property type="match status" value="1"/>
</dbReference>
<accession>A2SFF4</accession>
<organism evidence="2 3">
    <name type="scientific">Methylibium petroleiphilum (strain ATCC BAA-1232 / LMG 22953 / PM1)</name>
    <dbReference type="NCBI Taxonomy" id="420662"/>
    <lineage>
        <taxon>Bacteria</taxon>
        <taxon>Pseudomonadati</taxon>
        <taxon>Pseudomonadota</taxon>
        <taxon>Betaproteobacteria</taxon>
        <taxon>Burkholderiales</taxon>
        <taxon>Sphaerotilaceae</taxon>
        <taxon>Methylibium</taxon>
    </lineage>
</organism>
<reference evidence="2 3" key="1">
    <citation type="journal article" date="2007" name="J. Bacteriol.">
        <title>Whole-genome analysis of the methyl tert-butyl ether-degrading beta-proteobacterium Methylibium petroleiphilum PM1.</title>
        <authorList>
            <person name="Kane S.R."/>
            <person name="Chakicherla A.Y."/>
            <person name="Chain P.S.G."/>
            <person name="Schmidt R."/>
            <person name="Shin M.W."/>
            <person name="Legler T.C."/>
            <person name="Scow K.M."/>
            <person name="Larimer F.W."/>
            <person name="Lucas S.M."/>
            <person name="Richardson P.M."/>
            <person name="Hristova K.R."/>
        </authorList>
    </citation>
    <scope>NUCLEOTIDE SEQUENCE [LARGE SCALE GENOMIC DNA]</scope>
    <source>
        <strain evidence="3">ATCC BAA-1232 / LMG 22953 / PM1</strain>
    </source>
</reference>
<dbReference type="Pfam" id="PF21168">
    <property type="entry name" value="FkbO_Hyg5-like_N"/>
    <property type="match status" value="1"/>
</dbReference>
<dbReference type="eggNOG" id="COG0251">
    <property type="taxonomic scope" value="Bacteria"/>
</dbReference>
<dbReference type="InterPro" id="IPR049368">
    <property type="entry name" value="FkbO_Hyg5-like_N"/>
</dbReference>
<dbReference type="AlphaFoldDB" id="A2SFF4"/>
<sequence length="344" mass="36299">MTVPAALPSPHLSVQRLTPSQWSALAAGATPPLGALGYGMAAAPGLAAVAARTLGAAGPRVDAWCSPAPLVDTGRCGRVHWQHDGHWLFGSLQLDETLEAGAGMQALAQRAYQDVFATLAHTGCEHLLRLWNYLPDINGDGDGLERYRQFNLGRQQAFFDAQRPAFEGAPAACALGTQGGPFCVHFLAGRTQPLQVENPRQVSAYHYPSEYGPRSPSFSRAAVFDAGAGQVALLISGTASIVGHASLHAGDVAAQTRETLTNLEAVLGAARQRSSARFELDQLSLTVYVRHASDAAQVRSLLGDALGADAVALRDAVLLQGDVCRRELLVEIEAHAFAPGEVRA</sequence>
<gene>
    <name evidence="2" type="ordered locus">Mpe_A1331</name>
</gene>
<dbReference type="CDD" id="cd06153">
    <property type="entry name" value="YjgF_YER057c_UK114_like_5"/>
    <property type="match status" value="1"/>
</dbReference>
<dbReference type="Proteomes" id="UP000000366">
    <property type="component" value="Chromosome"/>
</dbReference>
<dbReference type="EMBL" id="CP000555">
    <property type="protein sequence ID" value="ABM94293.1"/>
    <property type="molecule type" value="Genomic_DNA"/>
</dbReference>
<name>A2SFF4_METPP</name>
<evidence type="ECO:0000259" key="1">
    <source>
        <dbReference type="Pfam" id="PF21168"/>
    </source>
</evidence>
<dbReference type="KEGG" id="mpt:Mpe_A1331"/>
<protein>
    <recommendedName>
        <fullName evidence="1">Chorismatase FkbO/Hyg5-like N-terminal domain-containing protein</fullName>
    </recommendedName>
</protein>
<dbReference type="HOGENOM" id="CLU_060951_0_0_4"/>
<dbReference type="Gene3D" id="3.30.1330.40">
    <property type="entry name" value="RutC-like"/>
    <property type="match status" value="1"/>
</dbReference>
<evidence type="ECO:0000313" key="2">
    <source>
        <dbReference type="EMBL" id="ABM94293.1"/>
    </source>
</evidence>
<dbReference type="InterPro" id="IPR035959">
    <property type="entry name" value="RutC-like_sf"/>
</dbReference>
<dbReference type="STRING" id="420662.Mpe_A1331"/>
<proteinExistence type="predicted"/>